<dbReference type="Proteomes" id="UP001204548">
    <property type="component" value="Unassembled WGS sequence"/>
</dbReference>
<accession>A0AAW5P3Q1</accession>
<dbReference type="EMBL" id="JANUTS010000003">
    <property type="protein sequence ID" value="MCS2795100.1"/>
    <property type="molecule type" value="Genomic_DNA"/>
</dbReference>
<organism evidence="2 3">
    <name type="scientific">Bacteroides faecis</name>
    <dbReference type="NCBI Taxonomy" id="674529"/>
    <lineage>
        <taxon>Bacteria</taxon>
        <taxon>Pseudomonadati</taxon>
        <taxon>Bacteroidota</taxon>
        <taxon>Bacteroidia</taxon>
        <taxon>Bacteroidales</taxon>
        <taxon>Bacteroidaceae</taxon>
        <taxon>Bacteroides</taxon>
    </lineage>
</organism>
<proteinExistence type="predicted"/>
<dbReference type="InterPro" id="IPR032280">
    <property type="entry name" value="DUF4985"/>
</dbReference>
<name>A0AAW5P3Q1_9BACE</name>
<reference evidence="2" key="1">
    <citation type="submission" date="2022-08" db="EMBL/GenBank/DDBJ databases">
        <title>Genome Sequencing of Bacteroides fragilis Group Isolates with Nanopore Technology.</title>
        <authorList>
            <person name="Tisza M.J."/>
            <person name="Smith D."/>
            <person name="Dekker J.P."/>
        </authorList>
    </citation>
    <scope>NUCLEOTIDE SEQUENCE</scope>
    <source>
        <strain evidence="2">BFG-351</strain>
    </source>
</reference>
<dbReference type="AlphaFoldDB" id="A0AAW5P3Q1"/>
<feature type="domain" description="DUF4985" evidence="1">
    <location>
        <begin position="30"/>
        <end position="154"/>
    </location>
</feature>
<evidence type="ECO:0000313" key="3">
    <source>
        <dbReference type="Proteomes" id="UP001204548"/>
    </source>
</evidence>
<evidence type="ECO:0000313" key="2">
    <source>
        <dbReference type="EMBL" id="MCS2795100.1"/>
    </source>
</evidence>
<evidence type="ECO:0000259" key="1">
    <source>
        <dbReference type="Pfam" id="PF16373"/>
    </source>
</evidence>
<comment type="caution">
    <text evidence="2">The sequence shown here is derived from an EMBL/GenBank/DDBJ whole genome shotgun (WGS) entry which is preliminary data.</text>
</comment>
<protein>
    <recommendedName>
        <fullName evidence="1">DUF4985 domain-containing protein</fullName>
    </recommendedName>
</protein>
<sequence>MYAGGLHRAWYPTYFEVGVNWASQKYDVSKDFSWATPDYKNYGFAELLDFYTNGNYYWNVTLDDYYRSSGKHKNETDSEFSTGEYLCVEGGCKYSKYLLKDAVPVCGGLHVEDYKRDVNQFQKAVRMNLKESDGVMIFDIVHIIRNGWWDELKEALDETKLDEVND</sequence>
<gene>
    <name evidence="2" type="ORF">NXW97_24465</name>
</gene>
<dbReference type="RefSeq" id="WP_258991056.1">
    <property type="nucleotide sequence ID" value="NZ_JANUTS010000003.1"/>
</dbReference>
<dbReference type="Pfam" id="PF16373">
    <property type="entry name" value="DUF4985"/>
    <property type="match status" value="1"/>
</dbReference>